<dbReference type="Proteomes" id="UP001153678">
    <property type="component" value="Unassembled WGS sequence"/>
</dbReference>
<evidence type="ECO:0000313" key="2">
    <source>
        <dbReference type="Proteomes" id="UP001153678"/>
    </source>
</evidence>
<dbReference type="OrthoDB" id="2338600at2759"/>
<organism evidence="1 2">
    <name type="scientific">Funneliformis geosporum</name>
    <dbReference type="NCBI Taxonomy" id="1117311"/>
    <lineage>
        <taxon>Eukaryota</taxon>
        <taxon>Fungi</taxon>
        <taxon>Fungi incertae sedis</taxon>
        <taxon>Mucoromycota</taxon>
        <taxon>Glomeromycotina</taxon>
        <taxon>Glomeromycetes</taxon>
        <taxon>Glomerales</taxon>
        <taxon>Glomeraceae</taxon>
        <taxon>Funneliformis</taxon>
    </lineage>
</organism>
<proteinExistence type="predicted"/>
<sequence length="138" mass="16282">MTDQEHKQKNYLDTGLHKIHKVLLFCQNQYDCRNQIISHYYLWNDDNDICHLLEIIEEMISINFKIIEDDVVEVFCKSNTKKNRKSGLAELEELASYMLTDLVIRNYIQQKTSLYYSLPNAQTLSANTFIMELVAKVK</sequence>
<dbReference type="Gene3D" id="1.10.10.10">
    <property type="entry name" value="Winged helix-like DNA-binding domain superfamily/Winged helix DNA-binding domain"/>
    <property type="match status" value="1"/>
</dbReference>
<name>A0A9W4T230_9GLOM</name>
<reference evidence="1" key="1">
    <citation type="submission" date="2022-08" db="EMBL/GenBank/DDBJ databases">
        <authorList>
            <person name="Kallberg Y."/>
            <person name="Tangrot J."/>
            <person name="Rosling A."/>
        </authorList>
    </citation>
    <scope>NUCLEOTIDE SEQUENCE</scope>
    <source>
        <strain evidence="1">Wild A</strain>
    </source>
</reference>
<dbReference type="EMBL" id="CAMKVN010005674">
    <property type="protein sequence ID" value="CAI2189200.1"/>
    <property type="molecule type" value="Genomic_DNA"/>
</dbReference>
<dbReference type="InterPro" id="IPR036388">
    <property type="entry name" value="WH-like_DNA-bd_sf"/>
</dbReference>
<comment type="caution">
    <text evidence="1">The sequence shown here is derived from an EMBL/GenBank/DDBJ whole genome shotgun (WGS) entry which is preliminary data.</text>
</comment>
<protein>
    <submittedName>
        <fullName evidence="1">10902_t:CDS:1</fullName>
    </submittedName>
</protein>
<feature type="non-terminal residue" evidence="1">
    <location>
        <position position="1"/>
    </location>
</feature>
<dbReference type="AlphaFoldDB" id="A0A9W4T230"/>
<accession>A0A9W4T230</accession>
<keyword evidence="2" id="KW-1185">Reference proteome</keyword>
<gene>
    <name evidence="1" type="ORF">FWILDA_LOCUS13962</name>
</gene>
<evidence type="ECO:0000313" key="1">
    <source>
        <dbReference type="EMBL" id="CAI2189200.1"/>
    </source>
</evidence>